<protein>
    <submittedName>
        <fullName evidence="2">Uroporphyrinogen-III synthase</fullName>
    </submittedName>
</protein>
<dbReference type="OrthoDB" id="7909072at2"/>
<dbReference type="InterPro" id="IPR036108">
    <property type="entry name" value="4pyrrol_syn_uPrphyn_synt_sf"/>
</dbReference>
<dbReference type="EMBL" id="FWXR01000025">
    <property type="protein sequence ID" value="SMD08620.1"/>
    <property type="molecule type" value="Genomic_DNA"/>
</dbReference>
<dbReference type="AlphaFoldDB" id="A0A1W2EFT2"/>
<dbReference type="Pfam" id="PF02602">
    <property type="entry name" value="HEM4"/>
    <property type="match status" value="1"/>
</dbReference>
<keyword evidence="3" id="KW-1185">Reference proteome</keyword>
<reference evidence="2 3" key="1">
    <citation type="submission" date="2017-04" db="EMBL/GenBank/DDBJ databases">
        <authorList>
            <person name="Afonso C.L."/>
            <person name="Miller P.J."/>
            <person name="Scott M.A."/>
            <person name="Spackman E."/>
            <person name="Goraichik I."/>
            <person name="Dimitrov K.M."/>
            <person name="Suarez D.L."/>
            <person name="Swayne D.E."/>
        </authorList>
    </citation>
    <scope>NUCLEOTIDE SEQUENCE [LARGE SCALE GENOMIC DNA]</scope>
    <source>
        <strain evidence="2 3">CGMCC 1.10972</strain>
    </source>
</reference>
<dbReference type="RefSeq" id="WP_084412214.1">
    <property type="nucleotide sequence ID" value="NZ_FWXR01000025.1"/>
</dbReference>
<dbReference type="GO" id="GO:0004852">
    <property type="term" value="F:uroporphyrinogen-III synthase activity"/>
    <property type="evidence" value="ECO:0007669"/>
    <property type="project" value="InterPro"/>
</dbReference>
<dbReference type="Gene3D" id="3.40.50.10090">
    <property type="match status" value="1"/>
</dbReference>
<sequence length="238" mass="25273">MARVVVVREAESARDTAKKLIGIGHEPLLLPLEVVVRLESAAPVGDWTGFVVTSAKAVERLAEVFSDDTRPVFAVGEASAEAARAVGLVHVIAGEGTATSLPSLVRSAFGATARPNLLYAAGRNRSGSLEKAFEACDIAFGIWEVYDIAPLMPDLAFAQSTLSRAPVDAVLILSRGQAEAYGRLVARLDEASLGWPLKAQPHLLCLSERIAAALPVDLTYRAKISTSPSLASLFEWIP</sequence>
<gene>
    <name evidence="2" type="ORF">SAMN06297251_12510</name>
</gene>
<evidence type="ECO:0000313" key="3">
    <source>
        <dbReference type="Proteomes" id="UP000192656"/>
    </source>
</evidence>
<dbReference type="Proteomes" id="UP000192656">
    <property type="component" value="Unassembled WGS sequence"/>
</dbReference>
<dbReference type="STRING" id="937218.SAMN06297251_12510"/>
<dbReference type="GO" id="GO:0033014">
    <property type="term" value="P:tetrapyrrole biosynthetic process"/>
    <property type="evidence" value="ECO:0007669"/>
    <property type="project" value="InterPro"/>
</dbReference>
<name>A0A1W2EFT2_9HYPH</name>
<feature type="domain" description="Tetrapyrrole biosynthesis uroporphyrinogen III synthase" evidence="1">
    <location>
        <begin position="16"/>
        <end position="234"/>
    </location>
</feature>
<dbReference type="SUPFAM" id="SSF69618">
    <property type="entry name" value="HemD-like"/>
    <property type="match status" value="1"/>
</dbReference>
<dbReference type="CDD" id="cd06578">
    <property type="entry name" value="HemD"/>
    <property type="match status" value="1"/>
</dbReference>
<organism evidence="2 3">
    <name type="scientific">Fulvimarina manganoxydans</name>
    <dbReference type="NCBI Taxonomy" id="937218"/>
    <lineage>
        <taxon>Bacteria</taxon>
        <taxon>Pseudomonadati</taxon>
        <taxon>Pseudomonadota</taxon>
        <taxon>Alphaproteobacteria</taxon>
        <taxon>Hyphomicrobiales</taxon>
        <taxon>Aurantimonadaceae</taxon>
        <taxon>Fulvimarina</taxon>
    </lineage>
</organism>
<evidence type="ECO:0000313" key="2">
    <source>
        <dbReference type="EMBL" id="SMD08620.1"/>
    </source>
</evidence>
<proteinExistence type="predicted"/>
<accession>A0A1W2EFT2</accession>
<evidence type="ECO:0000259" key="1">
    <source>
        <dbReference type="Pfam" id="PF02602"/>
    </source>
</evidence>
<dbReference type="InterPro" id="IPR003754">
    <property type="entry name" value="4pyrrol_synth_uPrphyn_synth"/>
</dbReference>